<evidence type="ECO:0000313" key="3">
    <source>
        <dbReference type="RefSeq" id="XP_022329313.1"/>
    </source>
</evidence>
<name>A0A8B8DNJ3_CRAVI</name>
<accession>A0A8B8DNJ3</accession>
<sequence>MASLDEDNAGLSDDVDRNQVDSDYEGICKPPILRQLRNILDQYPDGSQIIRELVQNAEDAGARTFKIFYKEGNPETHPRTSGSGYNRYFKTPALCVHNDGVFSTEDWKGIKSIYTSVKEKDALKVGRFGLGFKSIFHITDSPIIISGDQLLIINPMELPHRVCHKIPFRKLKTNKYKEAWPLLKRTLGLEGEGLFGLNESAIDNCHYPKTLFWFPIRQEVSELSNKLYTTDKIKELFESFEEEGETILLFLKSVNLISIYDTQFQKKFEVQMKGIANEDITDKREYIKNKVTSTAIPTDSIWSQYKAALITWKPEESQTVQEWLIVNHFQGERDMSKTMSTLARDEELGYAPYVGVAFPLNGVEVNTFRGHVFCFLPLPIEPDGKSMTNLPIHVNGFFALTSNRRHMLWATHDQHEADDNRLVWNKLIISELLSVAYVRLVDVLLDDMAISPEVVYLSLPDAENIDPKWSILLKALYRKVFKLKLFRTENNRRVYFPDALFFIFENEEKFSSNEIKDTLWNVATMYSENVVRLPRHLQNAVVHSEFIPEGTKPTTINAELICRFLHEKPQYESFSTRQKQHILQYLFDNISVDRFQNLRLLPTNDQATCVSLKGALEPVYICLHSEEKMFPLMEWKLVSSIPEDTKRHLIKLAKSGKEEPAIVTSISVIVALNMRNQ</sequence>
<evidence type="ECO:0000259" key="1">
    <source>
        <dbReference type="Pfam" id="PF25794"/>
    </source>
</evidence>
<dbReference type="InterPro" id="IPR052972">
    <property type="entry name" value="Sacsin_chaperone_reg"/>
</dbReference>
<dbReference type="OrthoDB" id="1262810at2759"/>
<dbReference type="KEGG" id="cvn:111128141"/>
<dbReference type="Gene3D" id="3.30.565.10">
    <property type="entry name" value="Histidine kinase-like ATPase, C-terminal domain"/>
    <property type="match status" value="1"/>
</dbReference>
<dbReference type="AlphaFoldDB" id="A0A8B8DNJ3"/>
<dbReference type="Proteomes" id="UP000694844">
    <property type="component" value="Chromosome 4"/>
</dbReference>
<dbReference type="PANTHER" id="PTHR15600">
    <property type="entry name" value="SACSIN"/>
    <property type="match status" value="1"/>
</dbReference>
<organism evidence="2 3">
    <name type="scientific">Crassostrea virginica</name>
    <name type="common">Eastern oyster</name>
    <dbReference type="NCBI Taxonomy" id="6565"/>
    <lineage>
        <taxon>Eukaryota</taxon>
        <taxon>Metazoa</taxon>
        <taxon>Spiralia</taxon>
        <taxon>Lophotrochozoa</taxon>
        <taxon>Mollusca</taxon>
        <taxon>Bivalvia</taxon>
        <taxon>Autobranchia</taxon>
        <taxon>Pteriomorphia</taxon>
        <taxon>Ostreida</taxon>
        <taxon>Ostreoidea</taxon>
        <taxon>Ostreidae</taxon>
        <taxon>Crassostrea</taxon>
    </lineage>
</organism>
<gene>
    <name evidence="3" type="primary">LOC111128141</name>
</gene>
<dbReference type="RefSeq" id="XP_022329313.1">
    <property type="nucleotide sequence ID" value="XM_022473605.1"/>
</dbReference>
<dbReference type="GO" id="GO:0030544">
    <property type="term" value="F:Hsp70 protein binding"/>
    <property type="evidence" value="ECO:0007669"/>
    <property type="project" value="TreeGrafter"/>
</dbReference>
<dbReference type="InterPro" id="IPR058210">
    <property type="entry name" value="SACS/Nov_dom"/>
</dbReference>
<dbReference type="PANTHER" id="PTHR15600:SF42">
    <property type="entry name" value="SACSIN"/>
    <property type="match status" value="1"/>
</dbReference>
<dbReference type="InterPro" id="IPR036890">
    <property type="entry name" value="HATPase_C_sf"/>
</dbReference>
<reference evidence="3" key="1">
    <citation type="submission" date="2025-08" db="UniProtKB">
        <authorList>
            <consortium name="RefSeq"/>
        </authorList>
    </citation>
    <scope>IDENTIFICATION</scope>
    <source>
        <tissue evidence="3">Whole sample</tissue>
    </source>
</reference>
<dbReference type="Pfam" id="PF25794">
    <property type="entry name" value="SACS"/>
    <property type="match status" value="1"/>
</dbReference>
<feature type="domain" description="Sacsin/Nov" evidence="1">
    <location>
        <begin position="30"/>
        <end position="266"/>
    </location>
</feature>
<dbReference type="NCBIfam" id="NF047352">
    <property type="entry name" value="P_loop_sacsin"/>
    <property type="match status" value="1"/>
</dbReference>
<keyword evidence="2" id="KW-1185">Reference proteome</keyword>
<evidence type="ECO:0000313" key="2">
    <source>
        <dbReference type="Proteomes" id="UP000694844"/>
    </source>
</evidence>
<protein>
    <submittedName>
        <fullName evidence="3">Sacsin-like</fullName>
    </submittedName>
</protein>
<proteinExistence type="predicted"/>
<dbReference type="GeneID" id="111128141"/>
<dbReference type="SUPFAM" id="SSF55874">
    <property type="entry name" value="ATPase domain of HSP90 chaperone/DNA topoisomerase II/histidine kinase"/>
    <property type="match status" value="1"/>
</dbReference>